<feature type="compositionally biased region" description="Basic and acidic residues" evidence="1">
    <location>
        <begin position="110"/>
        <end position="128"/>
    </location>
</feature>
<dbReference type="OMA" id="CANAATI"/>
<dbReference type="EMBL" id="FN647972">
    <property type="protein sequence ID" value="CBJ29159.1"/>
    <property type="molecule type" value="Genomic_DNA"/>
</dbReference>
<proteinExistence type="predicted"/>
<feature type="compositionally biased region" description="Basic residues" evidence="1">
    <location>
        <begin position="1"/>
        <end position="10"/>
    </location>
</feature>
<dbReference type="eggNOG" id="ENOG502S0VX">
    <property type="taxonomic scope" value="Eukaryota"/>
</dbReference>
<evidence type="ECO:0008006" key="4">
    <source>
        <dbReference type="Google" id="ProtNLM"/>
    </source>
</evidence>
<feature type="region of interest" description="Disordered" evidence="1">
    <location>
        <begin position="1"/>
        <end position="31"/>
    </location>
</feature>
<protein>
    <recommendedName>
        <fullName evidence="4">Helicase-associated domain-containing protein</fullName>
    </recommendedName>
</protein>
<evidence type="ECO:0000256" key="1">
    <source>
        <dbReference type="SAM" id="MobiDB-lite"/>
    </source>
</evidence>
<evidence type="ECO:0000313" key="3">
    <source>
        <dbReference type="Proteomes" id="UP000002630"/>
    </source>
</evidence>
<sequence>MRGVAARRRLAGQQGCTRPFSSSSSSTKGRPWEVWGKACSLVCLGLLSDQAASFQPVVQATPPHHQSSCREAVLRNQHAASPSGGDCDVPLLQGSFAGRPGRQAAAPPVAEERDTDRFLDLDRPEDKPSVSTVEDFPRIVEALSCYKRVHGHLRMIPAFRVPPNAPWPESLWGMDLGRMVHRLRNEQTVYDAQYPERVQLLRTMGFEWEHTAVPDEWELIILGIGVFFGIHGHSRVPMRFVVPAEEPWPMEIWGHKLGSRIAQMRMTGRWLGQDEKTTEERRTVLEQYGFEWRLRVKDDEYDADGNPEEFSILCEGLEVYRELGGSVPNMPPTWVVPNAEPWPIRTRGFPLGAQVRIIRSRQKYAKDSQEKTDILLALDVPINPNVTNEKLGGRWGGPTETRFNKLCKALETFVVLYGHAQVPNTFEVPRDPSWPEETWDVKLGRSLVNIVSKGTFIKGYPDRQARLEALGFDTDPGGIRGFKELVKSGMSEADALAESQASLDFASEPSGLAATGGAGSEKTAEIDSQMLLGNVVDSLRTEGAEGGSGRGAGLSSSPPQLDGEEVEEGEFLGQQPPPPRAIAQPNWMDTTESKDGDDDDDADEKKPVVPSFDPKRKKALKQLGFDWGDDELYLYFQWPEVLISFYSVIKLKGHLDVSPQYVIPHEDPWPLPLHGTPVGLYLNIIRAQKDLLMDNYPERFEILRSMGIMWNEPLLVDWREEEEHLVYPWREWGVVKRGPEDDDELEIAIDPEFGLDGSSALM</sequence>
<accession>D7FJQ7</accession>
<dbReference type="Proteomes" id="UP000002630">
    <property type="component" value="Linkage Group LG16"/>
</dbReference>
<keyword evidence="3" id="KW-1185">Reference proteome</keyword>
<feature type="region of interest" description="Disordered" evidence="1">
    <location>
        <begin position="98"/>
        <end position="130"/>
    </location>
</feature>
<dbReference type="PANTHER" id="PTHR37066:SF1">
    <property type="entry name" value="LNS2_PITP DOMAIN-CONTAINING PROTEIN"/>
    <property type="match status" value="1"/>
</dbReference>
<dbReference type="InParanoid" id="D7FJQ7"/>
<organism evidence="2 3">
    <name type="scientific">Ectocarpus siliculosus</name>
    <name type="common">Brown alga</name>
    <name type="synonym">Conferva siliculosa</name>
    <dbReference type="NCBI Taxonomy" id="2880"/>
    <lineage>
        <taxon>Eukaryota</taxon>
        <taxon>Sar</taxon>
        <taxon>Stramenopiles</taxon>
        <taxon>Ochrophyta</taxon>
        <taxon>PX clade</taxon>
        <taxon>Phaeophyceae</taxon>
        <taxon>Ectocarpales</taxon>
        <taxon>Ectocarpaceae</taxon>
        <taxon>Ectocarpus</taxon>
    </lineage>
</organism>
<reference evidence="2 3" key="1">
    <citation type="journal article" date="2010" name="Nature">
        <title>The Ectocarpus genome and the independent evolution of multicellularity in brown algae.</title>
        <authorList>
            <person name="Cock J.M."/>
            <person name="Sterck L."/>
            <person name="Rouze P."/>
            <person name="Scornet D."/>
            <person name="Allen A.E."/>
            <person name="Amoutzias G."/>
            <person name="Anthouard V."/>
            <person name="Artiguenave F."/>
            <person name="Aury J.M."/>
            <person name="Badger J.H."/>
            <person name="Beszteri B."/>
            <person name="Billiau K."/>
            <person name="Bonnet E."/>
            <person name="Bothwell J.H."/>
            <person name="Bowler C."/>
            <person name="Boyen C."/>
            <person name="Brownlee C."/>
            <person name="Carrano C.J."/>
            <person name="Charrier B."/>
            <person name="Cho G.Y."/>
            <person name="Coelho S.M."/>
            <person name="Collen J."/>
            <person name="Corre E."/>
            <person name="Da Silva C."/>
            <person name="Delage L."/>
            <person name="Delaroque N."/>
            <person name="Dittami S.M."/>
            <person name="Doulbeau S."/>
            <person name="Elias M."/>
            <person name="Farnham G."/>
            <person name="Gachon C.M."/>
            <person name="Gschloessl B."/>
            <person name="Heesch S."/>
            <person name="Jabbari K."/>
            <person name="Jubin C."/>
            <person name="Kawai H."/>
            <person name="Kimura K."/>
            <person name="Kloareg B."/>
            <person name="Kupper F.C."/>
            <person name="Lang D."/>
            <person name="Le Bail A."/>
            <person name="Leblanc C."/>
            <person name="Lerouge P."/>
            <person name="Lohr M."/>
            <person name="Lopez P.J."/>
            <person name="Martens C."/>
            <person name="Maumus F."/>
            <person name="Michel G."/>
            <person name="Miranda-Saavedra D."/>
            <person name="Morales J."/>
            <person name="Moreau H."/>
            <person name="Motomura T."/>
            <person name="Nagasato C."/>
            <person name="Napoli C.A."/>
            <person name="Nelson D.R."/>
            <person name="Nyvall-Collen P."/>
            <person name="Peters A.F."/>
            <person name="Pommier C."/>
            <person name="Potin P."/>
            <person name="Poulain J."/>
            <person name="Quesneville H."/>
            <person name="Read B."/>
            <person name="Rensing S.A."/>
            <person name="Ritter A."/>
            <person name="Rousvoal S."/>
            <person name="Samanta M."/>
            <person name="Samson G."/>
            <person name="Schroeder D.C."/>
            <person name="Segurens B."/>
            <person name="Strittmatter M."/>
            <person name="Tonon T."/>
            <person name="Tregear J.W."/>
            <person name="Valentin K."/>
            <person name="von Dassow P."/>
            <person name="Yamagishi T."/>
            <person name="Van de Peer Y."/>
            <person name="Wincker P."/>
        </authorList>
    </citation>
    <scope>NUCLEOTIDE SEQUENCE [LARGE SCALE GENOMIC DNA]</scope>
    <source>
        <strain evidence="3">Ec32 / CCAP1310/4</strain>
    </source>
</reference>
<gene>
    <name evidence="2" type="ORF">Esi_0136_0026</name>
</gene>
<dbReference type="AlphaFoldDB" id="D7FJQ7"/>
<feature type="region of interest" description="Disordered" evidence="1">
    <location>
        <begin position="541"/>
        <end position="613"/>
    </location>
</feature>
<dbReference type="PANTHER" id="PTHR37066">
    <property type="entry name" value="HELICASE-ASSOCIATED"/>
    <property type="match status" value="1"/>
</dbReference>
<name>D7FJQ7_ECTSI</name>
<dbReference type="OrthoDB" id="70932at2759"/>
<dbReference type="EMBL" id="FN649741">
    <property type="protein sequence ID" value="CBJ29159.1"/>
    <property type="molecule type" value="Genomic_DNA"/>
</dbReference>
<evidence type="ECO:0000313" key="2">
    <source>
        <dbReference type="EMBL" id="CBJ29159.1"/>
    </source>
</evidence>
<feature type="compositionally biased region" description="Low complexity" evidence="1">
    <location>
        <begin position="98"/>
        <end position="109"/>
    </location>
</feature>